<organism evidence="1 2">
    <name type="scientific">Cephalotus follicularis</name>
    <name type="common">Albany pitcher plant</name>
    <dbReference type="NCBI Taxonomy" id="3775"/>
    <lineage>
        <taxon>Eukaryota</taxon>
        <taxon>Viridiplantae</taxon>
        <taxon>Streptophyta</taxon>
        <taxon>Embryophyta</taxon>
        <taxon>Tracheophyta</taxon>
        <taxon>Spermatophyta</taxon>
        <taxon>Magnoliopsida</taxon>
        <taxon>eudicotyledons</taxon>
        <taxon>Gunneridae</taxon>
        <taxon>Pentapetalae</taxon>
        <taxon>rosids</taxon>
        <taxon>fabids</taxon>
        <taxon>Oxalidales</taxon>
        <taxon>Cephalotaceae</taxon>
        <taxon>Cephalotus</taxon>
    </lineage>
</organism>
<dbReference type="PANTHER" id="PTHR31170">
    <property type="entry name" value="BNAC04G53230D PROTEIN"/>
    <property type="match status" value="1"/>
</dbReference>
<dbReference type="Pfam" id="PF03140">
    <property type="entry name" value="DUF247"/>
    <property type="match status" value="1"/>
</dbReference>
<sequence length="116" mass="13315">LINISPLGPYHHGKRCLRQMDHHKCSLHHVLKRNNQNIHLYLDSINLEEKARACHEGPIGLSSNEFVEMMVLVLELGFQHLDGCFVLELFRGVAEGFNQLGYPRHDPIFAMRGTMI</sequence>
<proteinExistence type="predicted"/>
<comment type="caution">
    <text evidence="1">The sequence shown here is derived from an EMBL/GenBank/DDBJ whole genome shotgun (WGS) entry which is preliminary data.</text>
</comment>
<dbReference type="OrthoDB" id="1749033at2759"/>
<dbReference type="AlphaFoldDB" id="A0A1Q3B8B5"/>
<feature type="non-terminal residue" evidence="1">
    <location>
        <position position="116"/>
    </location>
</feature>
<evidence type="ECO:0000313" key="2">
    <source>
        <dbReference type="Proteomes" id="UP000187406"/>
    </source>
</evidence>
<dbReference type="PANTHER" id="PTHR31170:SF25">
    <property type="entry name" value="BNAA09G04570D PROTEIN"/>
    <property type="match status" value="1"/>
</dbReference>
<dbReference type="Proteomes" id="UP000187406">
    <property type="component" value="Unassembled WGS sequence"/>
</dbReference>
<dbReference type="InterPro" id="IPR004158">
    <property type="entry name" value="DUF247_pln"/>
</dbReference>
<evidence type="ECO:0000313" key="1">
    <source>
        <dbReference type="EMBL" id="GAV64003.1"/>
    </source>
</evidence>
<protein>
    <submittedName>
        <fullName evidence="1">DUF247 domain-containing protein</fullName>
    </submittedName>
</protein>
<dbReference type="EMBL" id="BDDD01000329">
    <property type="protein sequence ID" value="GAV64003.1"/>
    <property type="molecule type" value="Genomic_DNA"/>
</dbReference>
<gene>
    <name evidence="1" type="ORF">CFOL_v3_07521</name>
</gene>
<accession>A0A1Q3B8B5</accession>
<reference evidence="2" key="1">
    <citation type="submission" date="2016-04" db="EMBL/GenBank/DDBJ databases">
        <title>Cephalotus genome sequencing.</title>
        <authorList>
            <person name="Fukushima K."/>
            <person name="Hasebe M."/>
            <person name="Fang X."/>
        </authorList>
    </citation>
    <scope>NUCLEOTIDE SEQUENCE [LARGE SCALE GENOMIC DNA]</scope>
    <source>
        <strain evidence="2">cv. St1</strain>
    </source>
</reference>
<dbReference type="InParanoid" id="A0A1Q3B8B5"/>
<dbReference type="STRING" id="3775.A0A1Q3B8B5"/>
<keyword evidence="2" id="KW-1185">Reference proteome</keyword>
<feature type="non-terminal residue" evidence="1">
    <location>
        <position position="1"/>
    </location>
</feature>
<name>A0A1Q3B8B5_CEPFO</name>